<dbReference type="GO" id="GO:0005829">
    <property type="term" value="C:cytosol"/>
    <property type="evidence" value="ECO:0007669"/>
    <property type="project" value="TreeGrafter"/>
</dbReference>
<dbReference type="InterPro" id="IPR000312">
    <property type="entry name" value="Glycosyl_Trfase_fam3"/>
</dbReference>
<feature type="domain" description="Glycosyl transferase family 3" evidence="3">
    <location>
        <begin position="113"/>
        <end position="399"/>
    </location>
</feature>
<dbReference type="AlphaFoldDB" id="A0AAN4PIA5"/>
<dbReference type="GO" id="GO:0004048">
    <property type="term" value="F:anthranilate phosphoribosyltransferase activity"/>
    <property type="evidence" value="ECO:0007669"/>
    <property type="project" value="InterPro"/>
</dbReference>
<accession>A0AAN4PIA5</accession>
<dbReference type="GO" id="GO:0000162">
    <property type="term" value="P:L-tryptophan biosynthetic process"/>
    <property type="evidence" value="ECO:0007669"/>
    <property type="project" value="InterPro"/>
</dbReference>
<dbReference type="InterPro" id="IPR035902">
    <property type="entry name" value="Nuc_phospho_transferase"/>
</dbReference>
<name>A0AAN4PIA5_ASPLE</name>
<gene>
    <name evidence="4" type="ORF">ALT_2506</name>
</gene>
<dbReference type="EMBL" id="BCLY01000004">
    <property type="protein sequence ID" value="GAQ05185.1"/>
    <property type="molecule type" value="Genomic_DNA"/>
</dbReference>
<keyword evidence="1" id="KW-0328">Glycosyltransferase</keyword>
<dbReference type="Gene3D" id="3.40.1030.10">
    <property type="entry name" value="Nucleoside phosphorylase/phosphoribosyltransferase catalytic domain"/>
    <property type="match status" value="1"/>
</dbReference>
<sequence length="789" mass="87640">MAQPSSSQYVSIDPTLKKLAQPLNASDSDLVAEIANALSLLLDGKLSETQAAALLSLLHHREKDKDIVVILECIRLLAPTQAKVDTAALNRVISDRNLARAKYQGGLASVSSQKCDISGTGGNATAVISVAAMASIVASAKLLIAQHGYLSATYPVSSANPEDIISNTKPNAPLLAKVTANHVPEVYKQSNYSLLPERNFLPRMQHANRIRLGLGIRTIFDLTSTLLHPLNASCGLEARVVGVANPVLGPVLAQALRDMGVRKVLVVCGNDSMDIIAPEGSTSCWMLTNASAEATSAEIQHFRLQPRDFGLSENPLASVQAKGSSEQEACVLSQLLHNQLSGDDPVLQCVLMHVAALFVTSGVCGALREDGVVETGPGGGRWKEGARLARSCIMDGEALKGFETFAYVTKKPDPSLCCVICGADFPLCDVEEVWEEREDWRELWDKDWSRSVIVPAEELEQMDFIKYPYLWSFWFRAILEDPKTSQTILSGISNGLTENYWPLPVPRNPHRASIQNLALDEDHWNADFHMANLFEPDSNRETGEPIGYPIHPHCWLLLDRFVGHDLIMSNLHAFLRAVEGFWRKNKKYWGIFLGHLCYDGLCKYNNGPYWPAEQRPCTPELCAEDLEEITKWHDPGSPLRILDIQRLITQNLLSHRDNPGQGQKTFQKPVSCLPLDLAVTIVNLIYETWPRCQQRIDDIRNLLEAFQWILPNTYWQARCNTQLLFELDDLIKAGTAVNWSGLCLGIEELLLDNDWYCNSGLNNRARTLNLLNGIKEEFVHVLNRPVAGM</sequence>
<dbReference type="Pfam" id="PF00591">
    <property type="entry name" value="Glycos_transf_3"/>
    <property type="match status" value="1"/>
</dbReference>
<protein>
    <recommendedName>
        <fullName evidence="3">Glycosyl transferase family 3 domain-containing protein</fullName>
    </recommendedName>
</protein>
<dbReference type="InterPro" id="IPR005940">
    <property type="entry name" value="Anthranilate_Pribosyl_Tfrase"/>
</dbReference>
<reference evidence="4 5" key="1">
    <citation type="submission" date="2015-11" db="EMBL/GenBank/DDBJ databases">
        <title>Aspergillus lentulus strain IFM 54703T.</title>
        <authorList>
            <person name="Kusuya Y."/>
            <person name="Sakai K."/>
            <person name="Kamei K."/>
            <person name="Takahashi H."/>
            <person name="Yaguchi T."/>
        </authorList>
    </citation>
    <scope>NUCLEOTIDE SEQUENCE [LARGE SCALE GENOMIC DNA]</scope>
    <source>
        <strain evidence="4 5">IFM 54703</strain>
    </source>
</reference>
<evidence type="ECO:0000259" key="3">
    <source>
        <dbReference type="Pfam" id="PF00591"/>
    </source>
</evidence>
<keyword evidence="2" id="KW-0808">Transferase</keyword>
<dbReference type="SUPFAM" id="SSF52418">
    <property type="entry name" value="Nucleoside phosphorylase/phosphoribosyltransferase catalytic domain"/>
    <property type="match status" value="1"/>
</dbReference>
<comment type="caution">
    <text evidence="4">The sequence shown here is derived from an EMBL/GenBank/DDBJ whole genome shotgun (WGS) entry which is preliminary data.</text>
</comment>
<evidence type="ECO:0000256" key="1">
    <source>
        <dbReference type="ARBA" id="ARBA00022676"/>
    </source>
</evidence>
<dbReference type="PANTHER" id="PTHR43285:SF2">
    <property type="entry name" value="ANTHRANILATE PHOSPHORIBOSYLTRANSFERASE"/>
    <property type="match status" value="1"/>
</dbReference>
<evidence type="ECO:0000313" key="4">
    <source>
        <dbReference type="EMBL" id="GAQ05185.1"/>
    </source>
</evidence>
<dbReference type="PANTHER" id="PTHR43285">
    <property type="entry name" value="ANTHRANILATE PHOSPHORIBOSYLTRANSFERASE"/>
    <property type="match status" value="1"/>
</dbReference>
<evidence type="ECO:0000256" key="2">
    <source>
        <dbReference type="ARBA" id="ARBA00022679"/>
    </source>
</evidence>
<proteinExistence type="predicted"/>
<organism evidence="4 5">
    <name type="scientific">Aspergillus lentulus</name>
    <dbReference type="NCBI Taxonomy" id="293939"/>
    <lineage>
        <taxon>Eukaryota</taxon>
        <taxon>Fungi</taxon>
        <taxon>Dikarya</taxon>
        <taxon>Ascomycota</taxon>
        <taxon>Pezizomycotina</taxon>
        <taxon>Eurotiomycetes</taxon>
        <taxon>Eurotiomycetidae</taxon>
        <taxon>Eurotiales</taxon>
        <taxon>Aspergillaceae</taxon>
        <taxon>Aspergillus</taxon>
        <taxon>Aspergillus subgen. Fumigati</taxon>
    </lineage>
</organism>
<evidence type="ECO:0000313" key="5">
    <source>
        <dbReference type="Proteomes" id="UP000051487"/>
    </source>
</evidence>
<dbReference type="Proteomes" id="UP000051487">
    <property type="component" value="Unassembled WGS sequence"/>
</dbReference>